<organism evidence="2 3">
    <name type="scientific">Tritonibacter horizontis</name>
    <dbReference type="NCBI Taxonomy" id="1768241"/>
    <lineage>
        <taxon>Bacteria</taxon>
        <taxon>Pseudomonadati</taxon>
        <taxon>Pseudomonadota</taxon>
        <taxon>Alphaproteobacteria</taxon>
        <taxon>Rhodobacterales</taxon>
        <taxon>Paracoccaceae</taxon>
        <taxon>Tritonibacter</taxon>
    </lineage>
</organism>
<dbReference type="AlphaFoldDB" id="A0A132BTU1"/>
<proteinExistence type="predicted"/>
<evidence type="ECO:0000313" key="2">
    <source>
        <dbReference type="EMBL" id="KUP91815.1"/>
    </source>
</evidence>
<sequence length="216" mass="22805">MNSNLSLISRQTSRFPLRCEPNWRLRRDSCVFSITAIVSAHAKCSGLTRSSASALSPAKSVSMPGRSARTAAAVGLLLRAFPHIKRTLVIAKPSYSDLPLSSGECRALSQIVRTGSLDDAARRHKRPVRGSCTAPVIRLAKVRKGREARAGALRHAPWERCPLSAQSDRLPGGQSGGPVQAGGAGTGPSPGALSRGQHGQSNHSGSCFEPITPLDL</sequence>
<dbReference type="Proteomes" id="UP000068382">
    <property type="component" value="Unassembled WGS sequence"/>
</dbReference>
<dbReference type="EMBL" id="LPUY01000087">
    <property type="protein sequence ID" value="KUP91815.1"/>
    <property type="molecule type" value="Genomic_DNA"/>
</dbReference>
<name>A0A132BTU1_9RHOB</name>
<comment type="caution">
    <text evidence="2">The sequence shown here is derived from an EMBL/GenBank/DDBJ whole genome shotgun (WGS) entry which is preliminary data.</text>
</comment>
<evidence type="ECO:0000256" key="1">
    <source>
        <dbReference type="SAM" id="MobiDB-lite"/>
    </source>
</evidence>
<keyword evidence="3" id="KW-1185">Reference proteome</keyword>
<gene>
    <name evidence="2" type="ORF">TRIHO_33460</name>
</gene>
<feature type="region of interest" description="Disordered" evidence="1">
    <location>
        <begin position="160"/>
        <end position="216"/>
    </location>
</feature>
<reference evidence="2 3" key="1">
    <citation type="submission" date="2015-12" db="EMBL/GenBank/DDBJ databases">
        <title>Genome sequence of the marine Rhodobacteraceae strain O3.65, Candidatus Tritonibacter horizontis.</title>
        <authorList>
            <person name="Poehlein A."/>
            <person name="Giebel H.A."/>
            <person name="Voget S."/>
            <person name="Brinkhoff T."/>
        </authorList>
    </citation>
    <scope>NUCLEOTIDE SEQUENCE [LARGE SCALE GENOMIC DNA]</scope>
    <source>
        <strain evidence="2 3">O3.65</strain>
    </source>
</reference>
<feature type="compositionally biased region" description="Gly residues" evidence="1">
    <location>
        <begin position="173"/>
        <end position="188"/>
    </location>
</feature>
<protein>
    <submittedName>
        <fullName evidence="2">Uncharacterized protein</fullName>
    </submittedName>
</protein>
<accession>A0A132BTU1</accession>
<evidence type="ECO:0000313" key="3">
    <source>
        <dbReference type="Proteomes" id="UP000068382"/>
    </source>
</evidence>